<proteinExistence type="predicted"/>
<dbReference type="EMBL" id="CAJVPZ010028977">
    <property type="protein sequence ID" value="CAG8732875.1"/>
    <property type="molecule type" value="Genomic_DNA"/>
</dbReference>
<evidence type="ECO:0000313" key="3">
    <source>
        <dbReference type="EMBL" id="CAG8732875.1"/>
    </source>
</evidence>
<gene>
    <name evidence="3" type="ORF">RFULGI_LOCUS12275</name>
</gene>
<evidence type="ECO:0000256" key="1">
    <source>
        <dbReference type="SAM" id="MobiDB-lite"/>
    </source>
</evidence>
<evidence type="ECO:0000259" key="2">
    <source>
        <dbReference type="PROSITE" id="PS51886"/>
    </source>
</evidence>
<comment type="caution">
    <text evidence="3">The sequence shown here is derived from an EMBL/GenBank/DDBJ whole genome shotgun (WGS) entry which is preliminary data.</text>
</comment>
<dbReference type="InterPro" id="IPR006571">
    <property type="entry name" value="TLDc_dom"/>
</dbReference>
<organism evidence="3 4">
    <name type="scientific">Racocetra fulgida</name>
    <dbReference type="NCBI Taxonomy" id="60492"/>
    <lineage>
        <taxon>Eukaryota</taxon>
        <taxon>Fungi</taxon>
        <taxon>Fungi incertae sedis</taxon>
        <taxon>Mucoromycota</taxon>
        <taxon>Glomeromycotina</taxon>
        <taxon>Glomeromycetes</taxon>
        <taxon>Diversisporales</taxon>
        <taxon>Gigasporaceae</taxon>
        <taxon>Racocetra</taxon>
    </lineage>
</organism>
<feature type="non-terminal residue" evidence="3">
    <location>
        <position position="1"/>
    </location>
</feature>
<evidence type="ECO:0000313" key="4">
    <source>
        <dbReference type="Proteomes" id="UP000789396"/>
    </source>
</evidence>
<protein>
    <submittedName>
        <fullName evidence="3">8463_t:CDS:1</fullName>
    </submittedName>
</protein>
<dbReference type="Pfam" id="PF07534">
    <property type="entry name" value="TLD"/>
    <property type="match status" value="1"/>
</dbReference>
<keyword evidence="4" id="KW-1185">Reference proteome</keyword>
<dbReference type="PANTHER" id="PTHR23354">
    <property type="entry name" value="NUCLEOLAR PROTEIN 7/ESTROGEN RECEPTOR COACTIVATOR-RELATED"/>
    <property type="match status" value="1"/>
</dbReference>
<feature type="compositionally biased region" description="Low complexity" evidence="1">
    <location>
        <begin position="246"/>
        <end position="288"/>
    </location>
</feature>
<feature type="non-terminal residue" evidence="3">
    <location>
        <position position="491"/>
    </location>
</feature>
<dbReference type="SMART" id="SM00584">
    <property type="entry name" value="TLDc"/>
    <property type="match status" value="1"/>
</dbReference>
<dbReference type="Proteomes" id="UP000789396">
    <property type="component" value="Unassembled WGS sequence"/>
</dbReference>
<feature type="region of interest" description="Disordered" evidence="1">
    <location>
        <begin position="236"/>
        <end position="288"/>
    </location>
</feature>
<name>A0A9N9NHL1_9GLOM</name>
<feature type="domain" description="TLDc" evidence="2">
    <location>
        <begin position="325"/>
        <end position="491"/>
    </location>
</feature>
<dbReference type="AlphaFoldDB" id="A0A9N9NHL1"/>
<dbReference type="OrthoDB" id="2387189at2759"/>
<feature type="compositionally biased region" description="Polar residues" evidence="1">
    <location>
        <begin position="236"/>
        <end position="245"/>
    </location>
</feature>
<sequence length="491" mass="55353">YIYDGTIDLTDIDFSDIIFLLLGAHELRLKELCNYIETYVVGQKDLIKKHITLINRNRKALSNFTKFAGLWKKIISQDVNIFRSNDFTTLQRDEFLHFYINRPTNITDIELWEKLLKWSTHSGSLPSNVTQYNTKHVAILKQLIEPFIPHINFKCISKKDFSQKIRPFRQAFDPDFYIQLLDIHVFDEFQESDNTTKPPSPSNISTISAALTSGAKLPISVEINFESTRGRSTAVTAVTTSKPTNTTEFKSTKSTSASTTITSASTTITSASTPTSSPTLTSTSTSAFSPTFTPTPTLTYIHTSTYTSAPTSVPPSTRQLTIQSTIIEQKHIVLIVKWINEICNLDQSTFYTFNLLQRASRHGSSSKKFHSRCDNKGPTLVIIRIKDTGEIIGGYNPINWCKAAVKNTYHSTSTSFVFSLNLQNLDDSIVSKVIDTEHAIRQNRYTGPGFGKNDLKICGETKENEKSRCRKGSYEKSIRQSSDIFSVDDYE</sequence>
<reference evidence="3" key="1">
    <citation type="submission" date="2021-06" db="EMBL/GenBank/DDBJ databases">
        <authorList>
            <person name="Kallberg Y."/>
            <person name="Tangrot J."/>
            <person name="Rosling A."/>
        </authorList>
    </citation>
    <scope>NUCLEOTIDE SEQUENCE</scope>
    <source>
        <strain evidence="3">IN212</strain>
    </source>
</reference>
<dbReference type="PROSITE" id="PS51886">
    <property type="entry name" value="TLDC"/>
    <property type="match status" value="1"/>
</dbReference>
<accession>A0A9N9NHL1</accession>